<name>A0ABY1PUV4_9BURK</name>
<proteinExistence type="predicted"/>
<accession>A0ABY1PUV4</accession>
<reference evidence="1 2" key="1">
    <citation type="submission" date="2017-05" db="EMBL/GenBank/DDBJ databases">
        <authorList>
            <person name="Varghese N."/>
            <person name="Submissions S."/>
        </authorList>
    </citation>
    <scope>NUCLEOTIDE SEQUENCE [LARGE SCALE GENOMIC DNA]</scope>
    <source>
        <strain evidence="1 2">DSM 26001</strain>
    </source>
</reference>
<gene>
    <name evidence="1" type="ORF">SAMN06295970_101505</name>
</gene>
<dbReference type="Proteomes" id="UP001158049">
    <property type="component" value="Unassembled WGS sequence"/>
</dbReference>
<dbReference type="PROSITE" id="PS51257">
    <property type="entry name" value="PROKAR_LIPOPROTEIN"/>
    <property type="match status" value="1"/>
</dbReference>
<organism evidence="1 2">
    <name type="scientific">Noviherbaspirillum suwonense</name>
    <dbReference type="NCBI Taxonomy" id="1224511"/>
    <lineage>
        <taxon>Bacteria</taxon>
        <taxon>Pseudomonadati</taxon>
        <taxon>Pseudomonadota</taxon>
        <taxon>Betaproteobacteria</taxon>
        <taxon>Burkholderiales</taxon>
        <taxon>Oxalobacteraceae</taxon>
        <taxon>Noviherbaspirillum</taxon>
    </lineage>
</organism>
<sequence length="357" mass="37660">MRSRTYAIAAACTMLAAACGGNDNRQAGAGPDTPTPAPAPAPATPLLLGSEMVYRIGAGDAYEFFTLQQGQPTTDGYTAFSVTFADENGVSPPPVDYMLTKNGWVLGEGAGALRLDDNGATLSARESDGGSVSWARYREVDVSGQLVTSYLSDYFTYRPKDLALLDNAIFPAGSRLAYTTDNKPKNDQYDVSSPVSPYQLSSTLLPSSIADLLERATTADPVCVGRNKHSALTFTGSAAQGSGTVTAYEADEKTSVPCAITGPVRASGNWQLRSVNGANILVLTIPGLDDGDLEPALSGYSIVDADALTTFNEIDGKVVQGYFLPAVTALPPDSEMHASYFLNPTAWNFVKARLPIK</sequence>
<comment type="caution">
    <text evidence="1">The sequence shown here is derived from an EMBL/GenBank/DDBJ whole genome shotgun (WGS) entry which is preliminary data.</text>
</comment>
<evidence type="ECO:0000313" key="2">
    <source>
        <dbReference type="Proteomes" id="UP001158049"/>
    </source>
</evidence>
<protein>
    <recommendedName>
        <fullName evidence="3">Lipoprotein</fullName>
    </recommendedName>
</protein>
<keyword evidence="2" id="KW-1185">Reference proteome</keyword>
<dbReference type="EMBL" id="FXUL01000001">
    <property type="protein sequence ID" value="SMP45420.1"/>
    <property type="molecule type" value="Genomic_DNA"/>
</dbReference>
<dbReference type="RefSeq" id="WP_283440648.1">
    <property type="nucleotide sequence ID" value="NZ_FXUL01000001.1"/>
</dbReference>
<evidence type="ECO:0008006" key="3">
    <source>
        <dbReference type="Google" id="ProtNLM"/>
    </source>
</evidence>
<evidence type="ECO:0000313" key="1">
    <source>
        <dbReference type="EMBL" id="SMP45420.1"/>
    </source>
</evidence>